<feature type="transmembrane region" description="Helical" evidence="6">
    <location>
        <begin position="307"/>
        <end position="329"/>
    </location>
</feature>
<feature type="transmembrane region" description="Helical" evidence="6">
    <location>
        <begin position="374"/>
        <end position="391"/>
    </location>
</feature>
<dbReference type="RefSeq" id="WP_099461341.1">
    <property type="nucleotide sequence ID" value="NZ_LDWY01000042.1"/>
</dbReference>
<evidence type="ECO:0000256" key="1">
    <source>
        <dbReference type="ARBA" id="ARBA00004651"/>
    </source>
</evidence>
<comment type="subcellular location">
    <subcellularLocation>
        <location evidence="1">Cell membrane</location>
        <topology evidence="1">Multi-pass membrane protein</topology>
    </subcellularLocation>
</comment>
<keyword evidence="4 6" id="KW-1133">Transmembrane helix</keyword>
<dbReference type="PANTHER" id="PTHR30619">
    <property type="entry name" value="DNA INTERNALIZATION/COMPETENCE PROTEIN COMEC/REC2"/>
    <property type="match status" value="1"/>
</dbReference>
<dbReference type="NCBIfam" id="TIGR00360">
    <property type="entry name" value="ComEC_N-term"/>
    <property type="match status" value="1"/>
</dbReference>
<keyword evidence="2" id="KW-1003">Cell membrane</keyword>
<proteinExistence type="predicted"/>
<dbReference type="Pfam" id="PF03772">
    <property type="entry name" value="Competence"/>
    <property type="match status" value="1"/>
</dbReference>
<reference evidence="10" key="2">
    <citation type="submission" date="2015-06" db="EMBL/GenBank/DDBJ databases">
        <authorList>
            <person name="Parisi A."/>
            <person name="Chiara M."/>
            <person name="Florio D."/>
            <person name="Miccolupo A."/>
            <person name="Manzari C."/>
            <person name="Mion D."/>
            <person name="Caruso M."/>
            <person name="D'erchia A.M."/>
            <person name="Zanoni R."/>
        </authorList>
    </citation>
    <scope>NUCLEOTIDE SEQUENCE [LARGE SCALE GENOMIC DNA]</scope>
    <source>
        <strain evidence="10">73/13</strain>
    </source>
</reference>
<dbReference type="EMBL" id="VJYU01000018">
    <property type="protein sequence ID" value="MBS4241317.1"/>
    <property type="molecule type" value="Genomic_DNA"/>
</dbReference>
<reference evidence="9" key="1">
    <citation type="submission" date="2015-06" db="EMBL/GenBank/DDBJ databases">
        <authorList>
            <person name="Hoefler B.C."/>
            <person name="Straight P.D."/>
        </authorList>
    </citation>
    <scope>NUCLEOTIDE SEQUENCE [LARGE SCALE GENOMIC DNA]</scope>
    <source>
        <strain evidence="9">73/13</strain>
    </source>
</reference>
<name>A0A2G4R3H0_9BACT</name>
<dbReference type="InterPro" id="IPR052159">
    <property type="entry name" value="Competence_DNA_uptake"/>
</dbReference>
<sequence length="417" mass="49632">MFLRNSFLKPIKEFLFLILACGLIFLFNLALEYQNFLSFKEQRHFFIEEARLENIQEKLRKNGRKYFVLKLKTADFSFYTTTYKDLNLSKNELLSLRIINEKVDFKDYLAKSFYAPSYDFKILAKREENAIITYFLKQHESEKMKEFYGALFFAKSVSKELRNDVNHYGIAHLIAISGYHIGLLFSLIFFLFAPLYSFFQKRYFPYRNLRFDLSILIFILLFFYAYLIGFVPSFTRSLVMALFGFYLLAKNIKILSFFNLFLCVLICLSLYPNLLFSVGFFFSILGVFYIFLYLHHFAKFFGVLTNLVLINLWTFLAMIIPVLYFFPLISYQQFLAIFLSLIFVLFYPLVLFLHFIGAGFLLDHFLLEFFAFKFHSTNFILPFWAFCSYLLLSLFGIYFRALAFFGILLNLIPFIFI</sequence>
<protein>
    <submittedName>
        <fullName evidence="8 9">Competence protein</fullName>
    </submittedName>
</protein>
<evidence type="ECO:0000256" key="4">
    <source>
        <dbReference type="ARBA" id="ARBA00022989"/>
    </source>
</evidence>
<feature type="domain" description="ComEC/Rec2-related protein" evidence="7">
    <location>
        <begin position="155"/>
        <end position="405"/>
    </location>
</feature>
<evidence type="ECO:0000313" key="11">
    <source>
        <dbReference type="Proteomes" id="UP000811399"/>
    </source>
</evidence>
<evidence type="ECO:0000313" key="9">
    <source>
        <dbReference type="EMBL" id="PHY91088.1"/>
    </source>
</evidence>
<gene>
    <name evidence="9" type="ORF">AA994_03370</name>
    <name evidence="8" type="ORF">CVU5213_06225</name>
</gene>
<reference evidence="8" key="3">
    <citation type="submission" date="2019-07" db="EMBL/GenBank/DDBJ databases">
        <authorList>
            <person name="Miller W.G."/>
        </authorList>
    </citation>
    <scope>NUCLEOTIDE SEQUENCE</scope>
    <source>
        <strain evidence="8">52/13</strain>
    </source>
</reference>
<evidence type="ECO:0000259" key="7">
    <source>
        <dbReference type="Pfam" id="PF03772"/>
    </source>
</evidence>
<dbReference type="PANTHER" id="PTHR30619:SF7">
    <property type="entry name" value="BETA-LACTAMASE DOMAIN PROTEIN"/>
    <property type="match status" value="1"/>
</dbReference>
<evidence type="ECO:0000256" key="2">
    <source>
        <dbReference type="ARBA" id="ARBA00022475"/>
    </source>
</evidence>
<keyword evidence="3 6" id="KW-0812">Transmembrane</keyword>
<feature type="transmembrane region" description="Helical" evidence="6">
    <location>
        <begin position="211"/>
        <end position="227"/>
    </location>
</feature>
<dbReference type="Proteomes" id="UP000811399">
    <property type="component" value="Unassembled WGS sequence"/>
</dbReference>
<dbReference type="GO" id="GO:0005886">
    <property type="term" value="C:plasma membrane"/>
    <property type="evidence" value="ECO:0007669"/>
    <property type="project" value="UniProtKB-SubCell"/>
</dbReference>
<dbReference type="AlphaFoldDB" id="A0A2G4R3H0"/>
<feature type="transmembrane region" description="Helical" evidence="6">
    <location>
        <begin position="277"/>
        <end position="295"/>
    </location>
</feature>
<evidence type="ECO:0000313" key="8">
    <source>
        <dbReference type="EMBL" id="MBS4241317.1"/>
    </source>
</evidence>
<feature type="transmembrane region" description="Helical" evidence="6">
    <location>
        <begin position="179"/>
        <end position="199"/>
    </location>
</feature>
<dbReference type="Proteomes" id="UP000237472">
    <property type="component" value="Unassembled WGS sequence"/>
</dbReference>
<evidence type="ECO:0000313" key="10">
    <source>
        <dbReference type="Proteomes" id="UP000237472"/>
    </source>
</evidence>
<evidence type="ECO:0000256" key="6">
    <source>
        <dbReference type="SAM" id="Phobius"/>
    </source>
</evidence>
<reference evidence="8 11" key="4">
    <citation type="journal article" date="2021" name="Syst. Appl. Microbiol.">
        <title>nCampylobacter vulpis sp. nov. isolated from wild red foxes.</title>
        <authorList>
            <person name="Parisi A."/>
            <person name="Chiara M."/>
            <person name="Caffara M."/>
            <person name="Mion D."/>
            <person name="Miller W.G."/>
            <person name="Caruso M."/>
            <person name="Manzari C."/>
            <person name="Florio D."/>
            <person name="Capozzi L."/>
            <person name="D'Erchia A.M."/>
            <person name="Manzulli V."/>
            <person name="Zanoni R.G."/>
        </authorList>
    </citation>
    <scope>NUCLEOTIDE SEQUENCE [LARGE SCALE GENOMIC DNA]</scope>
    <source>
        <strain evidence="8 11">52/13</strain>
    </source>
</reference>
<feature type="transmembrane region" description="Helical" evidence="6">
    <location>
        <begin position="335"/>
        <end position="362"/>
    </location>
</feature>
<keyword evidence="5 6" id="KW-0472">Membrane</keyword>
<evidence type="ECO:0000256" key="5">
    <source>
        <dbReference type="ARBA" id="ARBA00023136"/>
    </source>
</evidence>
<keyword evidence="11" id="KW-1185">Reference proteome</keyword>
<dbReference type="InterPro" id="IPR004477">
    <property type="entry name" value="ComEC_N"/>
</dbReference>
<evidence type="ECO:0000256" key="3">
    <source>
        <dbReference type="ARBA" id="ARBA00022692"/>
    </source>
</evidence>
<accession>A0A2G4R3H0</accession>
<comment type="caution">
    <text evidence="9">The sequence shown here is derived from an EMBL/GenBank/DDBJ whole genome shotgun (WGS) entry which is preliminary data.</text>
</comment>
<dbReference type="EMBL" id="LDWY01000042">
    <property type="protein sequence ID" value="PHY91088.1"/>
    <property type="molecule type" value="Genomic_DNA"/>
</dbReference>
<dbReference type="OrthoDB" id="5372341at2"/>
<organism evidence="9 10">
    <name type="scientific">Campylobacter vulpis</name>
    <dbReference type="NCBI Taxonomy" id="1655500"/>
    <lineage>
        <taxon>Bacteria</taxon>
        <taxon>Pseudomonadati</taxon>
        <taxon>Campylobacterota</taxon>
        <taxon>Epsilonproteobacteria</taxon>
        <taxon>Campylobacterales</taxon>
        <taxon>Campylobacteraceae</taxon>
        <taxon>Campylobacter</taxon>
    </lineage>
</organism>